<evidence type="ECO:0000256" key="7">
    <source>
        <dbReference type="ARBA" id="ARBA00023077"/>
    </source>
</evidence>
<evidence type="ECO:0000259" key="14">
    <source>
        <dbReference type="Pfam" id="PF00593"/>
    </source>
</evidence>
<organism evidence="16 17">
    <name type="scientific">Solilutibacter pythonis</name>
    <dbReference type="NCBI Taxonomy" id="2483112"/>
    <lineage>
        <taxon>Bacteria</taxon>
        <taxon>Pseudomonadati</taxon>
        <taxon>Pseudomonadota</taxon>
        <taxon>Gammaproteobacteria</taxon>
        <taxon>Lysobacterales</taxon>
        <taxon>Lysobacteraceae</taxon>
        <taxon>Solilutibacter</taxon>
    </lineage>
</organism>
<accession>A0A3M2HN79</accession>
<evidence type="ECO:0000256" key="5">
    <source>
        <dbReference type="ARBA" id="ARBA00022692"/>
    </source>
</evidence>
<dbReference type="GO" id="GO:0044718">
    <property type="term" value="P:siderophore transmembrane transport"/>
    <property type="evidence" value="ECO:0007669"/>
    <property type="project" value="TreeGrafter"/>
</dbReference>
<evidence type="ECO:0000256" key="2">
    <source>
        <dbReference type="ARBA" id="ARBA00008143"/>
    </source>
</evidence>
<evidence type="ECO:0000256" key="12">
    <source>
        <dbReference type="PROSITE-ProRule" id="PRU10144"/>
    </source>
</evidence>
<evidence type="ECO:0000313" key="16">
    <source>
        <dbReference type="EMBL" id="RMH87727.1"/>
    </source>
</evidence>
<keyword evidence="10 11" id="KW-0998">Cell outer membrane</keyword>
<name>A0A3M2HN79_9GAMM</name>
<dbReference type="Pfam" id="PF00593">
    <property type="entry name" value="TonB_dep_Rec_b-barrel"/>
    <property type="match status" value="1"/>
</dbReference>
<protein>
    <submittedName>
        <fullName evidence="16">TonB-dependent receptor</fullName>
    </submittedName>
</protein>
<evidence type="ECO:0000313" key="17">
    <source>
        <dbReference type="Proteomes" id="UP000275012"/>
    </source>
</evidence>
<feature type="domain" description="TonB-dependent receptor-like beta-barrel" evidence="14">
    <location>
        <begin position="306"/>
        <end position="750"/>
    </location>
</feature>
<keyword evidence="7 13" id="KW-0798">TonB box</keyword>
<dbReference type="Gene3D" id="2.40.170.20">
    <property type="entry name" value="TonB-dependent receptor, beta-barrel domain"/>
    <property type="match status" value="1"/>
</dbReference>
<evidence type="ECO:0000256" key="9">
    <source>
        <dbReference type="ARBA" id="ARBA00023170"/>
    </source>
</evidence>
<evidence type="ECO:0000256" key="3">
    <source>
        <dbReference type="ARBA" id="ARBA00022448"/>
    </source>
</evidence>
<dbReference type="InterPro" id="IPR012910">
    <property type="entry name" value="Plug_dom"/>
</dbReference>
<dbReference type="Proteomes" id="UP000275012">
    <property type="component" value="Unassembled WGS sequence"/>
</dbReference>
<comment type="subcellular location">
    <subcellularLocation>
        <location evidence="1 11">Cell outer membrane</location>
        <topology evidence="1 11">Multi-pass membrane protein</topology>
    </subcellularLocation>
</comment>
<feature type="short sequence motif" description="TonB C-terminal box" evidence="12">
    <location>
        <begin position="763"/>
        <end position="780"/>
    </location>
</feature>
<dbReference type="PROSITE" id="PS52016">
    <property type="entry name" value="TONB_DEPENDENT_REC_3"/>
    <property type="match status" value="1"/>
</dbReference>
<evidence type="ECO:0000256" key="4">
    <source>
        <dbReference type="ARBA" id="ARBA00022452"/>
    </source>
</evidence>
<dbReference type="AlphaFoldDB" id="A0A3M2HN79"/>
<evidence type="ECO:0000256" key="11">
    <source>
        <dbReference type="PROSITE-ProRule" id="PRU01360"/>
    </source>
</evidence>
<dbReference type="Pfam" id="PF07715">
    <property type="entry name" value="Plug"/>
    <property type="match status" value="1"/>
</dbReference>
<keyword evidence="3 11" id="KW-0813">Transport</keyword>
<evidence type="ECO:0000256" key="6">
    <source>
        <dbReference type="ARBA" id="ARBA00022729"/>
    </source>
</evidence>
<dbReference type="SUPFAM" id="SSF56935">
    <property type="entry name" value="Porins"/>
    <property type="match status" value="1"/>
</dbReference>
<dbReference type="GO" id="GO:0015344">
    <property type="term" value="F:siderophore uptake transmembrane transporter activity"/>
    <property type="evidence" value="ECO:0007669"/>
    <property type="project" value="TreeGrafter"/>
</dbReference>
<comment type="similarity">
    <text evidence="2">Belongs to the TonB-dependent receptor family. Hemoglobin/haptoglobin binding protein subfamily.</text>
</comment>
<dbReference type="PROSITE" id="PS01156">
    <property type="entry name" value="TONB_DEPENDENT_REC_2"/>
    <property type="match status" value="1"/>
</dbReference>
<dbReference type="Gene3D" id="2.170.130.10">
    <property type="entry name" value="TonB-dependent receptor, plug domain"/>
    <property type="match status" value="1"/>
</dbReference>
<keyword evidence="5 11" id="KW-0812">Transmembrane</keyword>
<feature type="domain" description="TonB-dependent receptor plug" evidence="15">
    <location>
        <begin position="90"/>
        <end position="199"/>
    </location>
</feature>
<dbReference type="InterPro" id="IPR036942">
    <property type="entry name" value="Beta-barrel_TonB_sf"/>
</dbReference>
<dbReference type="InterPro" id="IPR037066">
    <property type="entry name" value="Plug_dom_sf"/>
</dbReference>
<keyword evidence="17" id="KW-1185">Reference proteome</keyword>
<proteinExistence type="inferred from homology"/>
<dbReference type="PANTHER" id="PTHR30069">
    <property type="entry name" value="TONB-DEPENDENT OUTER MEMBRANE RECEPTOR"/>
    <property type="match status" value="1"/>
</dbReference>
<keyword evidence="9 16" id="KW-0675">Receptor</keyword>
<reference evidence="16 17" key="1">
    <citation type="submission" date="2018-10" db="EMBL/GenBank/DDBJ databases">
        <title>Proposal of Lysobacter pythonis sp. nov. isolated from royal pythons (Python regius).</title>
        <authorList>
            <person name="Hans-Juergen B."/>
            <person name="Huptas C."/>
            <person name="Sandra B."/>
            <person name="Igor L."/>
            <person name="Joachim S."/>
            <person name="Siegfried S."/>
            <person name="Mareike W."/>
            <person name="Peter K."/>
        </authorList>
    </citation>
    <scope>NUCLEOTIDE SEQUENCE [LARGE SCALE GENOMIC DNA]</scope>
    <source>
        <strain evidence="16 17">4284/11</strain>
    </source>
</reference>
<keyword evidence="8 11" id="KW-0472">Membrane</keyword>
<dbReference type="EMBL" id="RFLY01000025">
    <property type="protein sequence ID" value="RMH87727.1"/>
    <property type="molecule type" value="Genomic_DNA"/>
</dbReference>
<evidence type="ECO:0000256" key="1">
    <source>
        <dbReference type="ARBA" id="ARBA00004571"/>
    </source>
</evidence>
<dbReference type="InterPro" id="IPR000531">
    <property type="entry name" value="Beta-barrel_TonB"/>
</dbReference>
<evidence type="ECO:0000256" key="8">
    <source>
        <dbReference type="ARBA" id="ARBA00023136"/>
    </source>
</evidence>
<dbReference type="InterPro" id="IPR010917">
    <property type="entry name" value="TonB_rcpt_CS"/>
</dbReference>
<dbReference type="InterPro" id="IPR039426">
    <property type="entry name" value="TonB-dep_rcpt-like"/>
</dbReference>
<keyword evidence="6" id="KW-0732">Signal</keyword>
<comment type="caution">
    <text evidence="16">The sequence shown here is derived from an EMBL/GenBank/DDBJ whole genome shotgun (WGS) entry which is preliminary data.</text>
</comment>
<dbReference type="PANTHER" id="PTHR30069:SF29">
    <property type="entry name" value="HEMOGLOBIN AND HEMOGLOBIN-HAPTOGLOBIN-BINDING PROTEIN 1-RELATED"/>
    <property type="match status" value="1"/>
</dbReference>
<keyword evidence="4 11" id="KW-1134">Transmembrane beta strand</keyword>
<evidence type="ECO:0000256" key="13">
    <source>
        <dbReference type="RuleBase" id="RU003357"/>
    </source>
</evidence>
<gene>
    <name evidence="16" type="ORF">EBB59_12675</name>
</gene>
<dbReference type="GO" id="GO:0009279">
    <property type="term" value="C:cell outer membrane"/>
    <property type="evidence" value="ECO:0007669"/>
    <property type="project" value="UniProtKB-SubCell"/>
</dbReference>
<evidence type="ECO:0000256" key="10">
    <source>
        <dbReference type="ARBA" id="ARBA00023237"/>
    </source>
</evidence>
<evidence type="ECO:0000259" key="15">
    <source>
        <dbReference type="Pfam" id="PF07715"/>
    </source>
</evidence>
<sequence length="780" mass="85416">MCISAGHRHVRHPFRVDGGRWLAPPENPRESSMKQEHHGLRLAPLSAALIFAISMPALAAAPAPANDDAGTGQARVLDTVRVIANPEDPQTSTGSAYELNLQQLEKFNSANANDILRTVPGVYTREESGMGHFPRISIRASSSGRSDRITVLEDGLPAAMAPYANTSAYFFPNIGRMHTVEVLKGAEILLHGPQTTSGVVNLISTPIPESAAGMVNAEVGSFGTRKIHANYGQTSGQWGWLLETYQAKSDGFHQIDRHKGGAGYDINEYVGKLRWNSASDAAYPQHVELKLNYDREVLGVSYLGLSDADFRANPNRRYGLSALERMDRGRKSATLRHQIELGERTTLTSAAYWFDTYRYYNRLNQINGVGLGGVTAIINEGRPNAGLFQGILDGTADTTHANGVRYGHTHQAFTAKGVQSELRHVFGDTVQHELIVGARREQDTTRNVAKGISNSFYQQVNGSLVYQSTSPTQPQEGDAKAWSFWAADRIRFGQWYLMPILRHESISTRANLARNASPAQIAARRSNQISKTTLGLGANYALNDEWTLLGGIHQGFAPPGNNSARGAKGEESLNYEGGVRFRKNGWGVDAIGFYTDYRNSMQTCLVANPCPGGAVTGTQQTGRKKVYGLETGVFGTLVETDALRVPLRVAYTLTDGRYTGDSDTKTVLKNDVIEYTPKNVATVQLGLETHVGWNSYLALNYQSGAWTSSKAGRAGVDNRFLRTDSLFTVNFTTGYALNESTEVYARVNNVFNQQRITHRGADGARGNAPREYTLGIRVRF</sequence>